<keyword evidence="5" id="KW-0190">Covalent protein-DNA linkage</keyword>
<comment type="caution">
    <text evidence="9">The sequence shown here is derived from an EMBL/GenBank/DDBJ whole genome shotgun (WGS) entry which is preliminary data.</text>
</comment>
<dbReference type="Gene3D" id="3.90.1680.10">
    <property type="entry name" value="SOS response associated peptidase-like"/>
    <property type="match status" value="1"/>
</dbReference>
<dbReference type="RefSeq" id="WP_199019132.1">
    <property type="nucleotide sequence ID" value="NZ_JAELUP010000033.1"/>
</dbReference>
<evidence type="ECO:0000256" key="2">
    <source>
        <dbReference type="ARBA" id="ARBA00022670"/>
    </source>
</evidence>
<evidence type="ECO:0000313" key="10">
    <source>
        <dbReference type="Proteomes" id="UP000640274"/>
    </source>
</evidence>
<evidence type="ECO:0000256" key="3">
    <source>
        <dbReference type="ARBA" id="ARBA00022763"/>
    </source>
</evidence>
<proteinExistence type="inferred from homology"/>
<dbReference type="AlphaFoldDB" id="A0A934IYI4"/>
<dbReference type="EMBL" id="JAELUP010000033">
    <property type="protein sequence ID" value="MBJ6361577.1"/>
    <property type="molecule type" value="Genomic_DNA"/>
</dbReference>
<dbReference type="Pfam" id="PF02586">
    <property type="entry name" value="SRAP"/>
    <property type="match status" value="1"/>
</dbReference>
<dbReference type="GO" id="GO:0003697">
    <property type="term" value="F:single-stranded DNA binding"/>
    <property type="evidence" value="ECO:0007669"/>
    <property type="project" value="InterPro"/>
</dbReference>
<dbReference type="GO" id="GO:0016829">
    <property type="term" value="F:lyase activity"/>
    <property type="evidence" value="ECO:0007669"/>
    <property type="project" value="UniProtKB-KW"/>
</dbReference>
<keyword evidence="4 8" id="KW-0378">Hydrolase</keyword>
<keyword evidence="3" id="KW-0227">DNA damage</keyword>
<dbReference type="GO" id="GO:0008233">
    <property type="term" value="F:peptidase activity"/>
    <property type="evidence" value="ECO:0007669"/>
    <property type="project" value="UniProtKB-KW"/>
</dbReference>
<keyword evidence="6" id="KW-0238">DNA-binding</keyword>
<comment type="similarity">
    <text evidence="1 8">Belongs to the SOS response-associated peptidase family.</text>
</comment>
<dbReference type="InterPro" id="IPR003738">
    <property type="entry name" value="SRAP"/>
</dbReference>
<evidence type="ECO:0000256" key="5">
    <source>
        <dbReference type="ARBA" id="ARBA00023124"/>
    </source>
</evidence>
<dbReference type="GO" id="GO:0106300">
    <property type="term" value="P:protein-DNA covalent cross-linking repair"/>
    <property type="evidence" value="ECO:0007669"/>
    <property type="project" value="InterPro"/>
</dbReference>
<organism evidence="9 10">
    <name type="scientific">Paenibacillus roseus</name>
    <dbReference type="NCBI Taxonomy" id="2798579"/>
    <lineage>
        <taxon>Bacteria</taxon>
        <taxon>Bacillati</taxon>
        <taxon>Bacillota</taxon>
        <taxon>Bacilli</taxon>
        <taxon>Bacillales</taxon>
        <taxon>Paenibacillaceae</taxon>
        <taxon>Paenibacillus</taxon>
    </lineage>
</organism>
<keyword evidence="2 8" id="KW-0645">Protease</keyword>
<evidence type="ECO:0000256" key="1">
    <source>
        <dbReference type="ARBA" id="ARBA00008136"/>
    </source>
</evidence>
<evidence type="ECO:0000256" key="7">
    <source>
        <dbReference type="ARBA" id="ARBA00023239"/>
    </source>
</evidence>
<evidence type="ECO:0000256" key="8">
    <source>
        <dbReference type="RuleBase" id="RU364100"/>
    </source>
</evidence>
<dbReference type="SUPFAM" id="SSF143081">
    <property type="entry name" value="BB1717-like"/>
    <property type="match status" value="1"/>
</dbReference>
<dbReference type="Proteomes" id="UP000640274">
    <property type="component" value="Unassembled WGS sequence"/>
</dbReference>
<dbReference type="EC" id="3.4.-.-" evidence="8"/>
<protein>
    <recommendedName>
        <fullName evidence="8">Abasic site processing protein</fullName>
        <ecNumber evidence="8">3.4.-.-</ecNumber>
    </recommendedName>
</protein>
<dbReference type="InterPro" id="IPR036590">
    <property type="entry name" value="SRAP-like"/>
</dbReference>
<sequence length="224" mass="26307">MCDRFSLHARPEELQEKYQVQQMEAVFRPRYNIAPTQSIPIIVQREGQRQLVEARWGLFPFWAKDSINADFGSVSNKKIFERIIKRQRCLIPSSGFYGWRTEGKEKQAFHIVMKDQKVFAMAGLYETRMDPRGQLQRSCTIITAMANTIVSSYHNRMPAIMDEEEQERWLDPHMTDRYMLENHIYAYPASAMYAYPVKPLSGDEEIEESELMEEIGPSLWLVKE</sequence>
<accession>A0A934IYI4</accession>
<keyword evidence="10" id="KW-1185">Reference proteome</keyword>
<reference evidence="9" key="1">
    <citation type="submission" date="2020-12" db="EMBL/GenBank/DDBJ databases">
        <authorList>
            <person name="Huq M.A."/>
        </authorList>
    </citation>
    <scope>NUCLEOTIDE SEQUENCE</scope>
    <source>
        <strain evidence="9">MAHUQ-46</strain>
    </source>
</reference>
<evidence type="ECO:0000256" key="6">
    <source>
        <dbReference type="ARBA" id="ARBA00023125"/>
    </source>
</evidence>
<evidence type="ECO:0000313" key="9">
    <source>
        <dbReference type="EMBL" id="MBJ6361577.1"/>
    </source>
</evidence>
<dbReference type="GO" id="GO:0006508">
    <property type="term" value="P:proteolysis"/>
    <property type="evidence" value="ECO:0007669"/>
    <property type="project" value="UniProtKB-KW"/>
</dbReference>
<name>A0A934IYI4_9BACL</name>
<dbReference type="PANTHER" id="PTHR13604:SF0">
    <property type="entry name" value="ABASIC SITE PROCESSING PROTEIN HMCES"/>
    <property type="match status" value="1"/>
</dbReference>
<gene>
    <name evidence="9" type="ORF">JFN88_09720</name>
</gene>
<evidence type="ECO:0000256" key="4">
    <source>
        <dbReference type="ARBA" id="ARBA00022801"/>
    </source>
</evidence>
<dbReference type="PANTHER" id="PTHR13604">
    <property type="entry name" value="DC12-RELATED"/>
    <property type="match status" value="1"/>
</dbReference>
<keyword evidence="7" id="KW-0456">Lyase</keyword>